<evidence type="ECO:0000313" key="2">
    <source>
        <dbReference type="EMBL" id="BAA95759.1"/>
    </source>
</evidence>
<accession>Q9LS07</accession>
<dbReference type="AlphaFoldDB" id="Q9LS07"/>
<reference evidence="2" key="1">
    <citation type="journal article" date="2000" name="DNA Res.">
        <title>Structural analysis of Arabidopsis thaliana chromosome 3. I. Sequence features of the regions of 4,504,864 bp covered by sixty P1 and TAC clones.</title>
        <authorList>
            <person name="Sato S."/>
            <person name="Nakamura Y."/>
            <person name="Kaneko T."/>
            <person name="Katoh T."/>
            <person name="Asamizu E."/>
            <person name="Tabata S."/>
        </authorList>
    </citation>
    <scope>NUCLEOTIDE SEQUENCE [LARGE SCALE GENOMIC DNA]</scope>
</reference>
<reference key="2">
    <citation type="journal article" date="2000" name="Nature">
        <title>Sequence and analysis of chromosome 3 of the plant Arabidopsis thaliana.</title>
        <authorList>
            <consortium name="European Union Chromosome 3 Arabidopsis Sequencing Consortium"/>
            <consortium name="Institute for Genomic Research"/>
            <consortium name="Kazusa DNA Research Institute"/>
            <person name="Salanoubat M."/>
            <person name="Lemcke K."/>
            <person name="Rieger M."/>
            <person name="Ansorge W."/>
            <person name="Unseld M."/>
            <person name="Fartmann B."/>
            <person name="Valle G."/>
            <person name="Blocker H."/>
            <person name="Perez-Alonso M."/>
            <person name="Obermaier B."/>
            <person name="Delseny M."/>
            <person name="Boutry M."/>
            <person name="Grivell L.A."/>
            <person name="Mache R."/>
            <person name="Puigdomenech P."/>
            <person name="De Simone V."/>
            <person name="Choisne N."/>
            <person name="Artiguenave F."/>
            <person name="Robert C."/>
            <person name="Brottier P."/>
            <person name="Wincker P."/>
            <person name="Cattolico L."/>
            <person name="Weissenbach J."/>
            <person name="Saurin W."/>
            <person name="Quetier F."/>
            <person name="Schafer M."/>
            <person name="Muller-Auer S."/>
            <person name="Gabel C."/>
            <person name="Fuchs M."/>
            <person name="Benes V."/>
            <person name="Wurmbach E."/>
            <person name="Drzonek H."/>
            <person name="Erfle H."/>
            <person name="Jordan N."/>
            <person name="Bangert S."/>
            <person name="Wiedelmann R."/>
            <person name="Kranz H."/>
            <person name="Voss H."/>
            <person name="Holland R."/>
            <person name="Brandt P."/>
            <person name="Nyakatura G."/>
            <person name="Vezzi A."/>
            <person name="D'Angelo M."/>
            <person name="Pallavicini A."/>
            <person name="Toppo S."/>
            <person name="Simionati B."/>
            <person name="Conrad A."/>
            <person name="Hornischer K."/>
            <person name="Kauer G."/>
            <person name="Lohnert T.H."/>
            <person name="Nordsiek G."/>
            <person name="Reichelt J."/>
            <person name="Scharfe M."/>
            <person name="Schon O."/>
            <person name="Bargues M."/>
            <person name="Terol J."/>
            <person name="Climent J."/>
            <person name="Navarro P."/>
            <person name="Collado C."/>
            <person name="Perez-Perez A."/>
            <person name="Ottenwalder B."/>
            <person name="Duchemin D."/>
            <person name="Cooke R."/>
            <person name="Laudie M."/>
            <person name="Berger-Llauro C."/>
            <person name="Purnelle B."/>
            <person name="Masuy D."/>
            <person name="de Haan M."/>
            <person name="Maarse A.C."/>
            <person name="Alcaraz J.P."/>
            <person name="Cottet A."/>
            <person name="Casacuberta E."/>
            <person name="Monfort A."/>
            <person name="Argiriou A."/>
            <person name="flores M."/>
            <person name="Liguori R."/>
            <person name="Vitale D."/>
            <person name="Mannhaupt G."/>
            <person name="Haase D."/>
            <person name="Schoof H."/>
            <person name="Rudd S."/>
            <person name="Zaccaria P."/>
            <person name="Mewes H.W."/>
            <person name="Mayer K.F."/>
            <person name="Kaul S."/>
            <person name="Town C.D."/>
            <person name="Koo H.L."/>
            <person name="Tallon L.J."/>
            <person name="Jenkins J."/>
            <person name="Rooney T."/>
            <person name="Rizzo M."/>
            <person name="Walts A."/>
            <person name="Utterback T."/>
            <person name="Fujii C.Y."/>
            <person name="Shea T.P."/>
            <person name="Creasy T.H."/>
            <person name="Haas B."/>
            <person name="Maiti R."/>
            <person name="Wu D."/>
            <person name="Peterson J."/>
            <person name="Van Aken S."/>
            <person name="Pai G."/>
            <person name="Militscher J."/>
            <person name="Sellers P."/>
            <person name="Gill J.E."/>
            <person name="Feldblyum T.V."/>
            <person name="Preuss D."/>
            <person name="Lin X."/>
            <person name="Nierman W.C."/>
            <person name="Salzberg S.L."/>
            <person name="White O."/>
            <person name="Venter J.C."/>
            <person name="Fraser C.M."/>
            <person name="Kaneko T."/>
            <person name="Nakamura Y."/>
            <person name="Sato S."/>
            <person name="Kato T."/>
            <person name="Asamizu E."/>
            <person name="Sasamoto S."/>
            <person name="Kimura T."/>
            <person name="Idesawa K."/>
            <person name="Kawashima K."/>
            <person name="Kishida Y."/>
            <person name="Kiyokawa C."/>
            <person name="Kohara M."/>
            <person name="Matsumoto M."/>
            <person name="Matsuno A."/>
            <person name="Muraki A."/>
            <person name="Nakayama S."/>
            <person name="Nakazaki N."/>
            <person name="Shinpo S."/>
            <person name="Takeuchi C."/>
            <person name="Wada T."/>
            <person name="Watanabe A."/>
            <person name="Yamada M."/>
            <person name="Yasuda M."/>
            <person name="Tabata S."/>
        </authorList>
    </citation>
    <scope>NUCLEOTIDE SEQUENCE [LARGE SCALE GENOMIC DNA]</scope>
    <source>
        <strain>cv. Columbia</strain>
    </source>
</reference>
<dbReference type="EMBL" id="BT005040">
    <property type="protein sequence ID" value="AAO50573.1"/>
    <property type="molecule type" value="mRNA"/>
</dbReference>
<dbReference type="EMBL" id="AB028607">
    <property type="protein sequence ID" value="BAA95759.1"/>
    <property type="molecule type" value="Genomic_DNA"/>
</dbReference>
<organism evidence="2">
    <name type="scientific">Arabidopsis thaliana</name>
    <name type="common">Mouse-ear cress</name>
    <dbReference type="NCBI Taxonomy" id="3702"/>
    <lineage>
        <taxon>Eukaryota</taxon>
        <taxon>Viridiplantae</taxon>
        <taxon>Streptophyta</taxon>
        <taxon>Embryophyta</taxon>
        <taxon>Tracheophyta</taxon>
        <taxon>Spermatophyta</taxon>
        <taxon>Magnoliopsida</taxon>
        <taxon>eudicotyledons</taxon>
        <taxon>Gunneridae</taxon>
        <taxon>Pentapetalae</taxon>
        <taxon>rosids</taxon>
        <taxon>malvids</taxon>
        <taxon>Brassicales</taxon>
        <taxon>Brassicaceae</taxon>
        <taxon>Camelineae</taxon>
        <taxon>Arabidopsis</taxon>
    </lineage>
</organism>
<evidence type="ECO:0000313" key="3">
    <source>
        <dbReference type="EMBL" id="BAC42169.1"/>
    </source>
</evidence>
<name>Q9LS07_ARATH</name>
<reference evidence="1" key="4">
    <citation type="submission" date="2003-03" db="EMBL/GenBank/DDBJ databases">
        <title>Arabidopsis Open Reading Frame (ORF) Clones.</title>
        <authorList>
            <person name="Yamada K."/>
            <person name="Chan M.M."/>
            <person name="Chang C.H."/>
            <person name="Dale J.M."/>
            <person name="Hsuan V.W."/>
            <person name="Lee J.M."/>
            <person name="Onodera C.S."/>
            <person name="Quach H.L."/>
            <person name="Tang C."/>
            <person name="Toriumi M."/>
            <person name="Wong C."/>
            <person name="Wu H.C."/>
            <person name="Yu G."/>
            <person name="Yuan S."/>
            <person name="Carninci P."/>
            <person name="Chen H."/>
            <person name="Cheuk R."/>
            <person name="Hayashizaki Y."/>
            <person name="Ishida J."/>
            <person name="Jones T."/>
            <person name="Kamiya A."/>
            <person name="Kawai J."/>
            <person name="Kim C.J."/>
            <person name="Narusaka M."/>
            <person name="Nguyen M."/>
            <person name="Palm C.J."/>
            <person name="Sakurai T."/>
            <person name="Satou M."/>
            <person name="Seki M."/>
            <person name="Shinn P."/>
            <person name="Southwick A."/>
            <person name="Tripp M.G."/>
            <person name="Wu T."/>
            <person name="Shinozaki K."/>
            <person name="Davis R.W."/>
            <person name="Ecker J.R."/>
            <person name="Theologis A."/>
        </authorList>
    </citation>
    <scope>NUCLEOTIDE SEQUENCE</scope>
</reference>
<protein>
    <submittedName>
        <fullName evidence="1">Uncharacterized protein At3g25715</fullName>
    </submittedName>
</protein>
<sequence>MCCYAPMLARLILVDSSVDTLMLNRIKAMIATCKKIRRRKPAWVLLARGYERGNWFEFCKKIDNRRRMEVEHFRYGYMFSFWRIYM</sequence>
<gene>
    <name evidence="1" type="ordered locus">At3g25715</name>
</gene>
<dbReference type="EMBL" id="AK117506">
    <property type="protein sequence ID" value="BAC42169.1"/>
    <property type="molecule type" value="mRNA"/>
</dbReference>
<reference evidence="3" key="3">
    <citation type="submission" date="2002-11" db="EMBL/GenBank/DDBJ databases">
        <title>Arabidopsis thaliana full-length cDNA.</title>
        <authorList>
            <person name="Seki M."/>
            <person name="Iida K."/>
            <person name="Satou M."/>
            <person name="Sakurai T."/>
            <person name="Akiyama K."/>
            <person name="Ishida J."/>
            <person name="Nakajima M."/>
            <person name="Enju A."/>
            <person name="Kamiya A."/>
            <person name="Narusaka M."/>
            <person name="Carninci P."/>
            <person name="Kawai J."/>
            <person name="Hayashizaki Y."/>
            <person name="Shinozaki K."/>
        </authorList>
    </citation>
    <scope>NUCLEOTIDE SEQUENCE</scope>
</reference>
<evidence type="ECO:0000313" key="1">
    <source>
        <dbReference type="EMBL" id="AAO50573.1"/>
    </source>
</evidence>
<proteinExistence type="evidence at transcript level"/>